<sequence length="144" mass="16590">MNKKVFIDSDVILDLLSKRQPFYPAAAEIFTFGDYGQLDLYTSSLVFSNVFYILRKSVGNEKAKELLRKLRILIRIIPIVEKNIDMALNSTFTDLEDAIQYYSSCSFGIDVIVTRNTSDYKNSEELLIQSPEEFINIIKSIEKE</sequence>
<reference evidence="3" key="1">
    <citation type="submission" date="2017-02" db="EMBL/GenBank/DDBJ databases">
        <authorList>
            <person name="Regsiter A."/>
            <person name="William W."/>
        </authorList>
    </citation>
    <scope>NUCLEOTIDE SEQUENCE</scope>
    <source>
        <strain evidence="3">Bib</strain>
    </source>
</reference>
<organism evidence="3">
    <name type="scientific">uncultured spirochete</name>
    <dbReference type="NCBI Taxonomy" id="156406"/>
    <lineage>
        <taxon>Bacteria</taxon>
        <taxon>Pseudomonadati</taxon>
        <taxon>Spirochaetota</taxon>
        <taxon>Spirochaetia</taxon>
        <taxon>Spirochaetales</taxon>
        <taxon>environmental samples</taxon>
    </lineage>
</organism>
<dbReference type="Pfam" id="PF13470">
    <property type="entry name" value="PIN_3"/>
    <property type="match status" value="1"/>
</dbReference>
<feature type="domain" description="PIN" evidence="1">
    <location>
        <begin position="4"/>
        <end position="117"/>
    </location>
</feature>
<evidence type="ECO:0000313" key="4">
    <source>
        <dbReference type="EMBL" id="SLM15409.1"/>
    </source>
</evidence>
<proteinExistence type="predicted"/>
<accession>A0A3P3XEW3</accession>
<dbReference type="Gene3D" id="3.40.50.1010">
    <property type="entry name" value="5'-nuclease"/>
    <property type="match status" value="1"/>
</dbReference>
<dbReference type="EMBL" id="FWDM01000036">
    <property type="protein sequence ID" value="SLM15409.1"/>
    <property type="molecule type" value="Genomic_DNA"/>
</dbReference>
<dbReference type="AlphaFoldDB" id="A0A3P3XEW3"/>
<evidence type="ECO:0000259" key="1">
    <source>
        <dbReference type="Pfam" id="PF13470"/>
    </source>
</evidence>
<evidence type="ECO:0000313" key="2">
    <source>
        <dbReference type="EMBL" id="SLM09719.1"/>
    </source>
</evidence>
<gene>
    <name evidence="2" type="ORF">SPIROBIBN47_10014</name>
    <name evidence="3" type="ORF">SPIROBIBN47_10023</name>
    <name evidence="4" type="ORF">SPIROBIBN47_410089</name>
</gene>
<protein>
    <recommendedName>
        <fullName evidence="1">PIN domain-containing protein</fullName>
    </recommendedName>
</protein>
<dbReference type="EMBL" id="FWDM01000001">
    <property type="protein sequence ID" value="SLM09728.1"/>
    <property type="molecule type" value="Genomic_DNA"/>
</dbReference>
<name>A0A3P3XEW3_9SPIR</name>
<dbReference type="EMBL" id="FWDM01000001">
    <property type="protein sequence ID" value="SLM09719.1"/>
    <property type="molecule type" value="Genomic_DNA"/>
</dbReference>
<dbReference type="InterPro" id="IPR029060">
    <property type="entry name" value="PIN-like_dom_sf"/>
</dbReference>
<dbReference type="InterPro" id="IPR002716">
    <property type="entry name" value="PIN_dom"/>
</dbReference>
<evidence type="ECO:0000313" key="3">
    <source>
        <dbReference type="EMBL" id="SLM09728.1"/>
    </source>
</evidence>
<dbReference type="SUPFAM" id="SSF88723">
    <property type="entry name" value="PIN domain-like"/>
    <property type="match status" value="1"/>
</dbReference>